<dbReference type="Gene3D" id="3.30.565.10">
    <property type="entry name" value="Histidine kinase-like ATPase, C-terminal domain"/>
    <property type="match status" value="1"/>
</dbReference>
<keyword evidence="6" id="KW-0808">Transferase</keyword>
<accession>A0A1N7A7Y1</accession>
<evidence type="ECO:0000256" key="2">
    <source>
        <dbReference type="ARBA" id="ARBA00004651"/>
    </source>
</evidence>
<feature type="domain" description="HAMP" evidence="17">
    <location>
        <begin position="177"/>
        <end position="230"/>
    </location>
</feature>
<dbReference type="EC" id="2.7.13.3" evidence="3"/>
<evidence type="ECO:0000256" key="8">
    <source>
        <dbReference type="ARBA" id="ARBA00022741"/>
    </source>
</evidence>
<keyword evidence="9 18" id="KW-0418">Kinase</keyword>
<comment type="catalytic activity">
    <reaction evidence="1">
        <text>ATP + protein L-histidine = ADP + protein N-phospho-L-histidine.</text>
        <dbReference type="EC" id="2.7.13.3"/>
    </reaction>
</comment>
<dbReference type="STRING" id="1077936.SAMN05421545_3291"/>
<comment type="subcellular location">
    <subcellularLocation>
        <location evidence="2">Cell membrane</location>
        <topology evidence="2">Multi-pass membrane protein</topology>
    </subcellularLocation>
</comment>
<dbReference type="Gene3D" id="6.10.340.10">
    <property type="match status" value="1"/>
</dbReference>
<feature type="domain" description="Histidine kinase" evidence="16">
    <location>
        <begin position="238"/>
        <end position="455"/>
    </location>
</feature>
<reference evidence="19" key="1">
    <citation type="submission" date="2017-01" db="EMBL/GenBank/DDBJ databases">
        <authorList>
            <person name="Varghese N."/>
            <person name="Submissions S."/>
        </authorList>
    </citation>
    <scope>NUCLEOTIDE SEQUENCE [LARGE SCALE GENOMIC DNA]</scope>
    <source>
        <strain evidence="19">DM9</strain>
    </source>
</reference>
<dbReference type="InterPro" id="IPR036890">
    <property type="entry name" value="HATPase_C_sf"/>
</dbReference>
<dbReference type="Pfam" id="PF00512">
    <property type="entry name" value="HisKA"/>
    <property type="match status" value="1"/>
</dbReference>
<dbReference type="PANTHER" id="PTHR45528:SF1">
    <property type="entry name" value="SENSOR HISTIDINE KINASE CPXA"/>
    <property type="match status" value="1"/>
</dbReference>
<evidence type="ECO:0000256" key="5">
    <source>
        <dbReference type="ARBA" id="ARBA00022553"/>
    </source>
</evidence>
<dbReference type="SMART" id="SM00387">
    <property type="entry name" value="HATPase_c"/>
    <property type="match status" value="1"/>
</dbReference>
<dbReference type="EMBL" id="FTNM01000005">
    <property type="protein sequence ID" value="SIR35202.1"/>
    <property type="molecule type" value="Genomic_DNA"/>
</dbReference>
<sequence>MRLQYSLIVLFTGLMALILLGINLVMYSMSSGYRQHNFFLSLENSSTVVASAVLQQEKAEDYYAVKNSMLQHLADEEEYILRINKGSEQIHFPASLPLDESFYWETIRNGRARHYENGVHYVGLFRENVTGEEDILVVSSARDVEGDAYRKRLKTTLAIAFLAAVFVMTLTTVFFSKRLFGPMVKIIKKVNSINAFNLNDRLEKEHSLDEISELQDTLNDMLQRIETAFKAQQAYVSNISHSLRTPLTVIAGEAEIALFRLEQGHPATYSIQMIMQETEKLKHIINTLLELAKAEGNGQDQGWSVRRMDEILESVQEVVSKMDERYKLKMDYSEFPENEAMLFVNCNEQLLILAICNIILNGFKYSDNQAVYLKLTSTGQKISLQITDSGIGIPASDQSKIFNSYFRGSNTANYEGFGIGLPLAMKIIETHKGTIRVSSQVGKGTIMEVVLPAAYAAHHATMQV</sequence>
<keyword evidence="7 15" id="KW-0812">Transmembrane</keyword>
<dbReference type="AlphaFoldDB" id="A0A1N7A7Y1"/>
<dbReference type="InterPro" id="IPR003660">
    <property type="entry name" value="HAMP_dom"/>
</dbReference>
<dbReference type="InterPro" id="IPR003594">
    <property type="entry name" value="HATPase_dom"/>
</dbReference>
<dbReference type="GO" id="GO:0005886">
    <property type="term" value="C:plasma membrane"/>
    <property type="evidence" value="ECO:0007669"/>
    <property type="project" value="UniProtKB-SubCell"/>
</dbReference>
<evidence type="ECO:0000256" key="12">
    <source>
        <dbReference type="ARBA" id="ARBA00023012"/>
    </source>
</evidence>
<dbReference type="Pfam" id="PF02518">
    <property type="entry name" value="HATPase_c"/>
    <property type="match status" value="1"/>
</dbReference>
<dbReference type="Proteomes" id="UP000185924">
    <property type="component" value="Unassembled WGS sequence"/>
</dbReference>
<feature type="coiled-coil region" evidence="14">
    <location>
        <begin position="204"/>
        <end position="231"/>
    </location>
</feature>
<dbReference type="PRINTS" id="PR00344">
    <property type="entry name" value="BCTRLSENSOR"/>
</dbReference>
<proteinExistence type="predicted"/>
<dbReference type="SUPFAM" id="SSF158472">
    <property type="entry name" value="HAMP domain-like"/>
    <property type="match status" value="1"/>
</dbReference>
<dbReference type="Gene3D" id="1.10.287.130">
    <property type="match status" value="1"/>
</dbReference>
<evidence type="ECO:0000256" key="6">
    <source>
        <dbReference type="ARBA" id="ARBA00022679"/>
    </source>
</evidence>
<dbReference type="PANTHER" id="PTHR45528">
    <property type="entry name" value="SENSOR HISTIDINE KINASE CPXA"/>
    <property type="match status" value="1"/>
</dbReference>
<evidence type="ECO:0000256" key="7">
    <source>
        <dbReference type="ARBA" id="ARBA00022692"/>
    </source>
</evidence>
<dbReference type="InterPro" id="IPR036097">
    <property type="entry name" value="HisK_dim/P_sf"/>
</dbReference>
<keyword evidence="8" id="KW-0547">Nucleotide-binding</keyword>
<dbReference type="InterPro" id="IPR004358">
    <property type="entry name" value="Sig_transdc_His_kin-like_C"/>
</dbReference>
<keyword evidence="19" id="KW-1185">Reference proteome</keyword>
<name>A0A1N7A7Y1_9BACT</name>
<evidence type="ECO:0000256" key="14">
    <source>
        <dbReference type="SAM" id="Coils"/>
    </source>
</evidence>
<dbReference type="PROSITE" id="PS50109">
    <property type="entry name" value="HIS_KIN"/>
    <property type="match status" value="1"/>
</dbReference>
<evidence type="ECO:0000256" key="15">
    <source>
        <dbReference type="SAM" id="Phobius"/>
    </source>
</evidence>
<evidence type="ECO:0000256" key="13">
    <source>
        <dbReference type="ARBA" id="ARBA00023136"/>
    </source>
</evidence>
<dbReference type="SUPFAM" id="SSF55874">
    <property type="entry name" value="ATPase domain of HSP90 chaperone/DNA topoisomerase II/histidine kinase"/>
    <property type="match status" value="1"/>
</dbReference>
<evidence type="ECO:0000256" key="1">
    <source>
        <dbReference type="ARBA" id="ARBA00000085"/>
    </source>
</evidence>
<evidence type="ECO:0000313" key="18">
    <source>
        <dbReference type="EMBL" id="SIR35202.1"/>
    </source>
</evidence>
<evidence type="ECO:0000256" key="10">
    <source>
        <dbReference type="ARBA" id="ARBA00022840"/>
    </source>
</evidence>
<dbReference type="GO" id="GO:0005524">
    <property type="term" value="F:ATP binding"/>
    <property type="evidence" value="ECO:0007669"/>
    <property type="project" value="UniProtKB-KW"/>
</dbReference>
<evidence type="ECO:0000256" key="3">
    <source>
        <dbReference type="ARBA" id="ARBA00012438"/>
    </source>
</evidence>
<dbReference type="OrthoDB" id="594725at2"/>
<evidence type="ECO:0000259" key="16">
    <source>
        <dbReference type="PROSITE" id="PS50109"/>
    </source>
</evidence>
<keyword evidence="10" id="KW-0067">ATP-binding</keyword>
<feature type="transmembrane region" description="Helical" evidence="15">
    <location>
        <begin position="157"/>
        <end position="175"/>
    </location>
</feature>
<dbReference type="SMART" id="SM00388">
    <property type="entry name" value="HisKA"/>
    <property type="match status" value="1"/>
</dbReference>
<evidence type="ECO:0000256" key="9">
    <source>
        <dbReference type="ARBA" id="ARBA00022777"/>
    </source>
</evidence>
<evidence type="ECO:0000259" key="17">
    <source>
        <dbReference type="PROSITE" id="PS50885"/>
    </source>
</evidence>
<feature type="transmembrane region" description="Helical" evidence="15">
    <location>
        <begin position="6"/>
        <end position="27"/>
    </location>
</feature>
<dbReference type="InterPro" id="IPR050398">
    <property type="entry name" value="HssS/ArlS-like"/>
</dbReference>
<dbReference type="CDD" id="cd00082">
    <property type="entry name" value="HisKA"/>
    <property type="match status" value="1"/>
</dbReference>
<dbReference type="RefSeq" id="WP_076422871.1">
    <property type="nucleotide sequence ID" value="NZ_FTNM01000005.1"/>
</dbReference>
<keyword evidence="13 15" id="KW-0472">Membrane</keyword>
<keyword evidence="4" id="KW-1003">Cell membrane</keyword>
<evidence type="ECO:0000256" key="4">
    <source>
        <dbReference type="ARBA" id="ARBA00022475"/>
    </source>
</evidence>
<dbReference type="Pfam" id="PF00672">
    <property type="entry name" value="HAMP"/>
    <property type="match status" value="1"/>
</dbReference>
<gene>
    <name evidence="18" type="ORF">SAMN05421545_3291</name>
</gene>
<dbReference type="InterPro" id="IPR005467">
    <property type="entry name" value="His_kinase_dom"/>
</dbReference>
<organism evidence="18 19">
    <name type="scientific">Pontibacter lucknowensis</name>
    <dbReference type="NCBI Taxonomy" id="1077936"/>
    <lineage>
        <taxon>Bacteria</taxon>
        <taxon>Pseudomonadati</taxon>
        <taxon>Bacteroidota</taxon>
        <taxon>Cytophagia</taxon>
        <taxon>Cytophagales</taxon>
        <taxon>Hymenobacteraceae</taxon>
        <taxon>Pontibacter</taxon>
    </lineage>
</organism>
<dbReference type="GO" id="GO:0000155">
    <property type="term" value="F:phosphorelay sensor kinase activity"/>
    <property type="evidence" value="ECO:0007669"/>
    <property type="project" value="InterPro"/>
</dbReference>
<protein>
    <recommendedName>
        <fullName evidence="3">histidine kinase</fullName>
        <ecNumber evidence="3">2.7.13.3</ecNumber>
    </recommendedName>
</protein>
<keyword evidence="11 15" id="KW-1133">Transmembrane helix</keyword>
<dbReference type="InterPro" id="IPR003661">
    <property type="entry name" value="HisK_dim/P_dom"/>
</dbReference>
<keyword evidence="5" id="KW-0597">Phosphoprotein</keyword>
<dbReference type="PROSITE" id="PS50885">
    <property type="entry name" value="HAMP"/>
    <property type="match status" value="1"/>
</dbReference>
<evidence type="ECO:0000313" key="19">
    <source>
        <dbReference type="Proteomes" id="UP000185924"/>
    </source>
</evidence>
<keyword evidence="12" id="KW-0902">Two-component regulatory system</keyword>
<keyword evidence="14" id="KW-0175">Coiled coil</keyword>
<evidence type="ECO:0000256" key="11">
    <source>
        <dbReference type="ARBA" id="ARBA00022989"/>
    </source>
</evidence>
<dbReference type="SUPFAM" id="SSF47384">
    <property type="entry name" value="Homodimeric domain of signal transducing histidine kinase"/>
    <property type="match status" value="1"/>
</dbReference>